<reference evidence="2" key="1">
    <citation type="submission" date="2022-11" db="UniProtKB">
        <authorList>
            <consortium name="WormBaseParasite"/>
        </authorList>
    </citation>
    <scope>IDENTIFICATION</scope>
</reference>
<accession>A0AC34FN77</accession>
<dbReference type="Proteomes" id="UP000887579">
    <property type="component" value="Unplaced"/>
</dbReference>
<evidence type="ECO:0000313" key="1">
    <source>
        <dbReference type="Proteomes" id="UP000887579"/>
    </source>
</evidence>
<proteinExistence type="predicted"/>
<name>A0AC34FN77_9BILA</name>
<protein>
    <submittedName>
        <fullName evidence="2">Uncharacterized protein</fullName>
    </submittedName>
</protein>
<sequence length="190" mass="20302">MGRHLFILSSIVLLLFLTTFPCFIEAAEKCDSFKKCTPIANWQLNAKDTGEKASKNCDDACAGYFCVVNGAVIYGGGCYSDYKATCTGSTAATRNIDTSHSLILDGTKKETGNFVHVCKNVVGNCVLGIGGIEFAVNFNNDFFAKDFIGGVTSNPDGCSAPPPPNEGLMNQMNGFKLFGIILIGFAFAQF</sequence>
<evidence type="ECO:0000313" key="2">
    <source>
        <dbReference type="WBParaSite" id="ES5_v2.g18851.t1"/>
    </source>
</evidence>
<organism evidence="1 2">
    <name type="scientific">Panagrolaimus sp. ES5</name>
    <dbReference type="NCBI Taxonomy" id="591445"/>
    <lineage>
        <taxon>Eukaryota</taxon>
        <taxon>Metazoa</taxon>
        <taxon>Ecdysozoa</taxon>
        <taxon>Nematoda</taxon>
        <taxon>Chromadorea</taxon>
        <taxon>Rhabditida</taxon>
        <taxon>Tylenchina</taxon>
        <taxon>Panagrolaimomorpha</taxon>
        <taxon>Panagrolaimoidea</taxon>
        <taxon>Panagrolaimidae</taxon>
        <taxon>Panagrolaimus</taxon>
    </lineage>
</organism>
<dbReference type="WBParaSite" id="ES5_v2.g18851.t1">
    <property type="protein sequence ID" value="ES5_v2.g18851.t1"/>
    <property type="gene ID" value="ES5_v2.g18851"/>
</dbReference>